<dbReference type="Proteomes" id="UP000689195">
    <property type="component" value="Unassembled WGS sequence"/>
</dbReference>
<comment type="caution">
    <text evidence="3">The sequence shown here is derived from an EMBL/GenBank/DDBJ whole genome shotgun (WGS) entry which is preliminary data.</text>
</comment>
<dbReference type="InterPro" id="IPR019734">
    <property type="entry name" value="TPR_rpt"/>
</dbReference>
<name>A0A8S1TDG2_9CILI</name>
<keyword evidence="4" id="KW-1185">Reference proteome</keyword>
<sequence>MQKVKIKYDQFIIKKNLNIIQKQHQEAIKCYDEALKINPNCSETCYNKGNALLQKRFNHRRLRIYNKAIEINQKYSEAYYNKDN</sequence>
<proteinExistence type="predicted"/>
<gene>
    <name evidence="3" type="ORF">PPENT_87.1.T0190334</name>
</gene>
<keyword evidence="1" id="KW-0677">Repeat</keyword>
<evidence type="ECO:0000313" key="4">
    <source>
        <dbReference type="Proteomes" id="UP000689195"/>
    </source>
</evidence>
<evidence type="ECO:0000256" key="2">
    <source>
        <dbReference type="ARBA" id="ARBA00022803"/>
    </source>
</evidence>
<accession>A0A8S1TDG2</accession>
<reference evidence="3" key="1">
    <citation type="submission" date="2021-01" db="EMBL/GenBank/DDBJ databases">
        <authorList>
            <consortium name="Genoscope - CEA"/>
            <person name="William W."/>
        </authorList>
    </citation>
    <scope>NUCLEOTIDE SEQUENCE</scope>
</reference>
<dbReference type="SMART" id="SM00028">
    <property type="entry name" value="TPR"/>
    <property type="match status" value="2"/>
</dbReference>
<evidence type="ECO:0008006" key="5">
    <source>
        <dbReference type="Google" id="ProtNLM"/>
    </source>
</evidence>
<protein>
    <recommendedName>
        <fullName evidence="5">Tetratricopeptide repeat protein</fullName>
    </recommendedName>
</protein>
<evidence type="ECO:0000256" key="1">
    <source>
        <dbReference type="ARBA" id="ARBA00022737"/>
    </source>
</evidence>
<dbReference type="Pfam" id="PF13181">
    <property type="entry name" value="TPR_8"/>
    <property type="match status" value="1"/>
</dbReference>
<organism evidence="3 4">
    <name type="scientific">Paramecium pentaurelia</name>
    <dbReference type="NCBI Taxonomy" id="43138"/>
    <lineage>
        <taxon>Eukaryota</taxon>
        <taxon>Sar</taxon>
        <taxon>Alveolata</taxon>
        <taxon>Ciliophora</taxon>
        <taxon>Intramacronucleata</taxon>
        <taxon>Oligohymenophorea</taxon>
        <taxon>Peniculida</taxon>
        <taxon>Parameciidae</taxon>
        <taxon>Paramecium</taxon>
    </lineage>
</organism>
<evidence type="ECO:0000313" key="3">
    <source>
        <dbReference type="EMBL" id="CAD8149837.1"/>
    </source>
</evidence>
<dbReference type="PANTHER" id="PTHR44858:SF1">
    <property type="entry name" value="UDP-N-ACETYLGLUCOSAMINE--PEPTIDE N-ACETYLGLUCOSAMINYLTRANSFERASE SPINDLY-RELATED"/>
    <property type="match status" value="1"/>
</dbReference>
<dbReference type="AlphaFoldDB" id="A0A8S1TDG2"/>
<dbReference type="EMBL" id="CAJJDO010000019">
    <property type="protein sequence ID" value="CAD8149837.1"/>
    <property type="molecule type" value="Genomic_DNA"/>
</dbReference>
<dbReference type="PANTHER" id="PTHR44858">
    <property type="entry name" value="TETRATRICOPEPTIDE REPEAT PROTEIN 6"/>
    <property type="match status" value="1"/>
</dbReference>
<keyword evidence="2" id="KW-0802">TPR repeat</keyword>
<dbReference type="InterPro" id="IPR050498">
    <property type="entry name" value="Ycf3"/>
</dbReference>
<dbReference type="Pfam" id="PF00515">
    <property type="entry name" value="TPR_1"/>
    <property type="match status" value="1"/>
</dbReference>